<dbReference type="Proteomes" id="UP001164733">
    <property type="component" value="Plasmid pCF009-c"/>
</dbReference>
<feature type="domain" description="AAA" evidence="5">
    <location>
        <begin position="2"/>
        <end position="180"/>
    </location>
</feature>
<dbReference type="AlphaFoldDB" id="A0AA47ERC3"/>
<protein>
    <recommendedName>
        <fullName evidence="4">Sporulation initiation inhibitor protein Soj</fullName>
    </recommendedName>
</protein>
<name>A0AA47ERC3_9CLOT</name>
<evidence type="ECO:0000259" key="5">
    <source>
        <dbReference type="Pfam" id="PF13614"/>
    </source>
</evidence>
<comment type="catalytic activity">
    <reaction evidence="2">
        <text>ATP + H2O = ADP + phosphate + H(+)</text>
        <dbReference type="Rhea" id="RHEA:13065"/>
        <dbReference type="ChEBI" id="CHEBI:15377"/>
        <dbReference type="ChEBI" id="CHEBI:15378"/>
        <dbReference type="ChEBI" id="CHEBI:30616"/>
        <dbReference type="ChEBI" id="CHEBI:43474"/>
        <dbReference type="ChEBI" id="CHEBI:456216"/>
    </reaction>
</comment>
<dbReference type="PANTHER" id="PTHR13696">
    <property type="entry name" value="P-LOOP CONTAINING NUCLEOSIDE TRIPHOSPHATE HYDROLASE"/>
    <property type="match status" value="1"/>
</dbReference>
<evidence type="ECO:0000256" key="3">
    <source>
        <dbReference type="ARBA" id="ARBA00062323"/>
    </source>
</evidence>
<keyword evidence="6" id="KW-0614">Plasmid</keyword>
<sequence length="257" mass="28737">MIISIFNQKGGCGKSTTTINLGAALAKLGKKVLVVDMDAQANTTNGVGIDDEELEVTIYDLLISKKVTYEKIKEVIKKTPYENLECLPSDIQLSNAEIELASAMSRETILKKIIDKIKNDYDYILIDSPPSLGLLSVNSLVASDKLIIPVNTSYFSVKGIKHLMSTFNLVKDNLNEKLEIIGVLITMFSSRKTIAKNIRESLIEVFGDKVFDSVIRVDSKIEYSQDVQSPVIYFNNKCNAFNDYMSLSKEILNYEQK</sequence>
<comment type="subunit">
    <text evidence="3">Dimerizes in the presence of ATP but not ADP; ATP-binding is required for double-stranded (ds)DNA-binding. Interacts with DnaA.</text>
</comment>
<dbReference type="PANTHER" id="PTHR13696:SF99">
    <property type="entry name" value="COBYRINIC ACID AC-DIAMIDE SYNTHASE"/>
    <property type="match status" value="1"/>
</dbReference>
<proteinExistence type="inferred from homology"/>
<comment type="similarity">
    <text evidence="1">Belongs to the ParA family.</text>
</comment>
<dbReference type="CDD" id="cd02042">
    <property type="entry name" value="ParAB_family"/>
    <property type="match status" value="1"/>
</dbReference>
<accession>A0AA47ERC3</accession>
<evidence type="ECO:0000313" key="6">
    <source>
        <dbReference type="EMBL" id="WAG63333.1"/>
    </source>
</evidence>
<reference evidence="6" key="1">
    <citation type="submission" date="2021-11" db="EMBL/GenBank/DDBJ databases">
        <title>Clostridia strains as spoilage organisms.</title>
        <authorList>
            <person name="Wambui J."/>
            <person name="Stevens M.J.A."/>
            <person name="Stephan R."/>
        </authorList>
    </citation>
    <scope>NUCLEOTIDE SEQUENCE</scope>
    <source>
        <strain evidence="6">CF009</strain>
        <plasmid evidence="6">pCF009-c</plasmid>
    </source>
</reference>
<dbReference type="InterPro" id="IPR025669">
    <property type="entry name" value="AAA_dom"/>
</dbReference>
<dbReference type="RefSeq" id="WP_216126948.1">
    <property type="nucleotide sequence ID" value="NZ_CP086242.1"/>
</dbReference>
<dbReference type="InterPro" id="IPR050678">
    <property type="entry name" value="DNA_Partitioning_ATPase"/>
</dbReference>
<geneLocation type="plasmid" evidence="6 7">
    <name>pCF009-c</name>
</geneLocation>
<dbReference type="FunFam" id="3.40.50.300:FF:000285">
    <property type="entry name" value="Sporulation initiation inhibitor Soj"/>
    <property type="match status" value="1"/>
</dbReference>
<evidence type="ECO:0000256" key="4">
    <source>
        <dbReference type="ARBA" id="ARBA00071824"/>
    </source>
</evidence>
<evidence type="ECO:0000256" key="2">
    <source>
        <dbReference type="ARBA" id="ARBA00049360"/>
    </source>
</evidence>
<evidence type="ECO:0000256" key="1">
    <source>
        <dbReference type="ARBA" id="ARBA00006976"/>
    </source>
</evidence>
<dbReference type="EMBL" id="CP086242">
    <property type="protein sequence ID" value="WAG63333.1"/>
    <property type="molecule type" value="Genomic_DNA"/>
</dbReference>
<gene>
    <name evidence="6" type="ORF">LL038_25540</name>
</gene>
<organism evidence="6 7">
    <name type="scientific">Clostridium estertheticum</name>
    <dbReference type="NCBI Taxonomy" id="238834"/>
    <lineage>
        <taxon>Bacteria</taxon>
        <taxon>Bacillati</taxon>
        <taxon>Bacillota</taxon>
        <taxon>Clostridia</taxon>
        <taxon>Eubacteriales</taxon>
        <taxon>Clostridiaceae</taxon>
        <taxon>Clostridium</taxon>
    </lineage>
</organism>
<evidence type="ECO:0000313" key="7">
    <source>
        <dbReference type="Proteomes" id="UP001164733"/>
    </source>
</evidence>
<dbReference type="Pfam" id="PF13614">
    <property type="entry name" value="AAA_31"/>
    <property type="match status" value="1"/>
</dbReference>